<keyword evidence="2" id="KW-0326">Glycosidase</keyword>
<dbReference type="SUPFAM" id="SSF49344">
    <property type="entry name" value="CBD9-like"/>
    <property type="match status" value="1"/>
</dbReference>
<evidence type="ECO:0000256" key="2">
    <source>
        <dbReference type="ARBA" id="ARBA00023295"/>
    </source>
</evidence>
<protein>
    <recommendedName>
        <fullName evidence="8">Carbohydrate-binding domain-containing protein</fullName>
    </recommendedName>
</protein>
<evidence type="ECO:0000259" key="4">
    <source>
        <dbReference type="Pfam" id="PF00150"/>
    </source>
</evidence>
<dbReference type="PANTHER" id="PTHR12631">
    <property type="entry name" value="ALPHA-L-IDURONIDASE"/>
    <property type="match status" value="1"/>
</dbReference>
<dbReference type="GO" id="GO:0004553">
    <property type="term" value="F:hydrolase activity, hydrolyzing O-glycosyl compounds"/>
    <property type="evidence" value="ECO:0007669"/>
    <property type="project" value="InterPro"/>
</dbReference>
<dbReference type="EMBL" id="PXYV01000036">
    <property type="protein sequence ID" value="PSR21345.1"/>
    <property type="molecule type" value="Genomic_DNA"/>
</dbReference>
<dbReference type="InterPro" id="IPR010502">
    <property type="entry name" value="Carb-bd_dom_fam9"/>
</dbReference>
<gene>
    <name evidence="6" type="ORF">C7B45_11225</name>
</gene>
<accession>A0A2T2WGI1</accession>
<reference evidence="6 7" key="1">
    <citation type="journal article" date="2014" name="BMC Genomics">
        <title>Comparison of environmental and isolate Sulfobacillus genomes reveals diverse carbon, sulfur, nitrogen, and hydrogen metabolisms.</title>
        <authorList>
            <person name="Justice N.B."/>
            <person name="Norman A."/>
            <person name="Brown C.T."/>
            <person name="Singh A."/>
            <person name="Thomas B.C."/>
            <person name="Banfield J.F."/>
        </authorList>
    </citation>
    <scope>NUCLEOTIDE SEQUENCE [LARGE SCALE GENOMIC DNA]</scope>
    <source>
        <strain evidence="6">AMDSBA3</strain>
    </source>
</reference>
<name>A0A2T2WGI1_9FIRM</name>
<dbReference type="SUPFAM" id="SSF51445">
    <property type="entry name" value="(Trans)glycosidases"/>
    <property type="match status" value="1"/>
</dbReference>
<dbReference type="InterPro" id="IPR001547">
    <property type="entry name" value="Glyco_hydro_5"/>
</dbReference>
<dbReference type="GO" id="GO:0000272">
    <property type="term" value="P:polysaccharide catabolic process"/>
    <property type="evidence" value="ECO:0007669"/>
    <property type="project" value="InterPro"/>
</dbReference>
<keyword evidence="1" id="KW-0378">Hydrolase</keyword>
<evidence type="ECO:0000313" key="7">
    <source>
        <dbReference type="Proteomes" id="UP000241848"/>
    </source>
</evidence>
<evidence type="ECO:0008006" key="8">
    <source>
        <dbReference type="Google" id="ProtNLM"/>
    </source>
</evidence>
<feature type="region of interest" description="Disordered" evidence="3">
    <location>
        <begin position="327"/>
        <end position="358"/>
    </location>
</feature>
<dbReference type="PANTHER" id="PTHR12631:SF10">
    <property type="entry name" value="BETA-XYLOSIDASE-LIKE PROTEIN-RELATED"/>
    <property type="match status" value="1"/>
</dbReference>
<feature type="domain" description="Glycoside hydrolase family 5" evidence="4">
    <location>
        <begin position="403"/>
        <end position="649"/>
    </location>
</feature>
<sequence>MPHSQQGGTCVTSRRRLGIGLGFTLLFWIVAPAITQAQSVSFPDNPIVSDSFSSGTLLPFLANNDDQAGGSWSISHGALLATNYGIDNHLPEQIASIPRIGKNVILTTSFTINQVNSAQPYRIGLFGRGSAPATGISQWDIVLSNGKLTLINQGIGVVNSTPFTIQAGQSYTMVAVIDGNWVGAQLWAQGSPQPSQWTISGTFSNTGKFTGVGVVAGDADVTFQNFAAYVAPPTLSIAPTQPSAVYQAGQPTTYSVTLGANTSSEGGLYDVNYVLTNLNGQAIGQGTVPVMLPNGKTATATISLPASNNGYYEATFSLSGNGPFVPNLAEPNVPSQNAGHRTPKADSTSSQSDQSVSTDMVETTTASLAVVPHVSDPSTGNSFFGINGPGNQYGPITPTLEKRWINVYQLFKKQGIQWVRTQFMWNYVEPSSGTYTWDTSDGLVEAAHAANVNLLGLVDYWGNYANPFNVDGGPQVSFATAVQDYDQYLQALVERYMPGGTLAQQMGWQNYGITTWEIWNEPSAQEYWPSQNPTQYAELVQSASAAIKAVDPYATILAYNWQGPTLLQTAGSDSFTGVSIHEYPGPVYPSQSIYYQGILDIRQFLTENGLSNDPIWMTETGWSTNQVSPVQQAEYLQRAAIQSLAASLNKFFVFTWSYPSAGYGELSGSLQPLPAYPALAAVSDELEGYTPVTSLNPVTMGSSIRAFVFQNGPTTLVALWSPTASGTLTLNDASNLSAQDWMGNPISGTGSSLTVPLNGQPVFVTANMPPQQLVSIIQSGTVTGIAPVSVKIAPVSQLPSALPTITVTVTNQTTATDSGTLTLNLPNGWAGSSASATTTAASASPSVSFGPLAPGASIQETFNLTRFEATPTNQYVISAAATVTAAAPIGSVAPSAPPATVTTTLTLNPPLVVSGTAGLTGTFSDWASALPLYVDTDRQRVHIPDWSPALASATAYAMWNSQYLYFAMKVTDSEPFSEPYTGSNYWEGDSVQLYIDPTGTPSPRYDGAAGDTLWGLARTPEGNLAYERYPLRGAQTNVKLTIVPGSSNGDMWYEAAIPVSDLPDWTAQNGQEIRMNFLVNYNFGNGRVGWMEFAPGVGNAFDPNHFPTFTLVASAPLASLTLNPNAEFGNVTFTPNEQGALLTVNNDGLNTITISLSNGTTLTLNASASASASITPTGSNPTVPILPNGTTTINLANYVTSGTLTTLTAQALPQSNASALITVDNGISP</sequence>
<evidence type="ECO:0000259" key="5">
    <source>
        <dbReference type="Pfam" id="PF06452"/>
    </source>
</evidence>
<dbReference type="AlphaFoldDB" id="A0A2T2WGI1"/>
<dbReference type="GO" id="GO:0030246">
    <property type="term" value="F:carbohydrate binding"/>
    <property type="evidence" value="ECO:0007669"/>
    <property type="project" value="InterPro"/>
</dbReference>
<dbReference type="InterPro" id="IPR017853">
    <property type="entry name" value="GH"/>
</dbReference>
<feature type="domain" description="Carbohydrate-binding" evidence="5">
    <location>
        <begin position="946"/>
        <end position="1112"/>
    </location>
</feature>
<proteinExistence type="predicted"/>
<dbReference type="Pfam" id="PF06452">
    <property type="entry name" value="CBM9_1"/>
    <property type="match status" value="1"/>
</dbReference>
<comment type="caution">
    <text evidence="6">The sequence shown here is derived from an EMBL/GenBank/DDBJ whole genome shotgun (WGS) entry which is preliminary data.</text>
</comment>
<dbReference type="Pfam" id="PF00150">
    <property type="entry name" value="Cellulase"/>
    <property type="match status" value="1"/>
</dbReference>
<organism evidence="6 7">
    <name type="scientific">Sulfobacillus acidophilus</name>
    <dbReference type="NCBI Taxonomy" id="53633"/>
    <lineage>
        <taxon>Bacteria</taxon>
        <taxon>Bacillati</taxon>
        <taxon>Bacillota</taxon>
        <taxon>Clostridia</taxon>
        <taxon>Eubacteriales</taxon>
        <taxon>Clostridiales Family XVII. Incertae Sedis</taxon>
        <taxon>Sulfobacillus</taxon>
    </lineage>
</organism>
<dbReference type="Proteomes" id="UP000241848">
    <property type="component" value="Unassembled WGS sequence"/>
</dbReference>
<dbReference type="Gene3D" id="3.20.20.80">
    <property type="entry name" value="Glycosidases"/>
    <property type="match status" value="1"/>
</dbReference>
<evidence type="ECO:0000256" key="1">
    <source>
        <dbReference type="ARBA" id="ARBA00022801"/>
    </source>
</evidence>
<evidence type="ECO:0000313" key="6">
    <source>
        <dbReference type="EMBL" id="PSR21345.1"/>
    </source>
</evidence>
<dbReference type="InterPro" id="IPR051923">
    <property type="entry name" value="Glycosyl_Hydrolase_39"/>
</dbReference>
<evidence type="ECO:0000256" key="3">
    <source>
        <dbReference type="SAM" id="MobiDB-lite"/>
    </source>
</evidence>
<dbReference type="Gene3D" id="2.60.40.1190">
    <property type="match status" value="1"/>
</dbReference>
<feature type="compositionally biased region" description="Low complexity" evidence="3">
    <location>
        <begin position="346"/>
        <end position="358"/>
    </location>
</feature>